<gene>
    <name evidence="2" type="ORF">K444DRAFT_643980</name>
</gene>
<protein>
    <submittedName>
        <fullName evidence="2">Beta-lactamase/transpeptidase-like protein</fullName>
    </submittedName>
</protein>
<dbReference type="SUPFAM" id="SSF56601">
    <property type="entry name" value="beta-lactamase/transpeptidase-like"/>
    <property type="match status" value="1"/>
</dbReference>
<dbReference type="InterPro" id="IPR050789">
    <property type="entry name" value="Diverse_Enzym_Activities"/>
</dbReference>
<dbReference type="GeneID" id="36592985"/>
<dbReference type="InParanoid" id="A0A2J6T5W8"/>
<dbReference type="InterPro" id="IPR012338">
    <property type="entry name" value="Beta-lactam/transpept-like"/>
</dbReference>
<evidence type="ECO:0000259" key="1">
    <source>
        <dbReference type="Pfam" id="PF00144"/>
    </source>
</evidence>
<dbReference type="PANTHER" id="PTHR43283">
    <property type="entry name" value="BETA-LACTAMASE-RELATED"/>
    <property type="match status" value="1"/>
</dbReference>
<organism evidence="2 3">
    <name type="scientific">Hyaloscypha bicolor E</name>
    <dbReference type="NCBI Taxonomy" id="1095630"/>
    <lineage>
        <taxon>Eukaryota</taxon>
        <taxon>Fungi</taxon>
        <taxon>Dikarya</taxon>
        <taxon>Ascomycota</taxon>
        <taxon>Pezizomycotina</taxon>
        <taxon>Leotiomycetes</taxon>
        <taxon>Helotiales</taxon>
        <taxon>Hyaloscyphaceae</taxon>
        <taxon>Hyaloscypha</taxon>
        <taxon>Hyaloscypha bicolor</taxon>
    </lineage>
</organism>
<dbReference type="Proteomes" id="UP000235371">
    <property type="component" value="Unassembled WGS sequence"/>
</dbReference>
<dbReference type="RefSeq" id="XP_024735316.1">
    <property type="nucleotide sequence ID" value="XM_024884908.1"/>
</dbReference>
<name>A0A2J6T5W8_9HELO</name>
<dbReference type="STRING" id="1095630.A0A2J6T5W8"/>
<evidence type="ECO:0000313" key="3">
    <source>
        <dbReference type="Proteomes" id="UP000235371"/>
    </source>
</evidence>
<dbReference type="Gene3D" id="3.40.710.10">
    <property type="entry name" value="DD-peptidase/beta-lactamase superfamily"/>
    <property type="match status" value="1"/>
</dbReference>
<feature type="domain" description="Beta-lactamase-related" evidence="1">
    <location>
        <begin position="50"/>
        <end position="344"/>
    </location>
</feature>
<reference evidence="2 3" key="1">
    <citation type="submission" date="2016-04" db="EMBL/GenBank/DDBJ databases">
        <title>A degradative enzymes factory behind the ericoid mycorrhizal symbiosis.</title>
        <authorList>
            <consortium name="DOE Joint Genome Institute"/>
            <person name="Martino E."/>
            <person name="Morin E."/>
            <person name="Grelet G."/>
            <person name="Kuo A."/>
            <person name="Kohler A."/>
            <person name="Daghino S."/>
            <person name="Barry K."/>
            <person name="Choi C."/>
            <person name="Cichocki N."/>
            <person name="Clum A."/>
            <person name="Copeland A."/>
            <person name="Hainaut M."/>
            <person name="Haridas S."/>
            <person name="Labutti K."/>
            <person name="Lindquist E."/>
            <person name="Lipzen A."/>
            <person name="Khouja H.-R."/>
            <person name="Murat C."/>
            <person name="Ohm R."/>
            <person name="Olson A."/>
            <person name="Spatafora J."/>
            <person name="Veneault-Fourrey C."/>
            <person name="Henrissat B."/>
            <person name="Grigoriev I."/>
            <person name="Martin F."/>
            <person name="Perotto S."/>
        </authorList>
    </citation>
    <scope>NUCLEOTIDE SEQUENCE [LARGE SCALE GENOMIC DNA]</scope>
    <source>
        <strain evidence="2 3">E</strain>
    </source>
</reference>
<accession>A0A2J6T5W8</accession>
<dbReference type="Pfam" id="PF00144">
    <property type="entry name" value="Beta-lactamase"/>
    <property type="match status" value="1"/>
</dbReference>
<proteinExistence type="predicted"/>
<sequence length="477" mass="52196">MEAFELLREIIKHQFDNCASSEAALATLGSPSTSIGILDDAEISSHCIATEGHNQDTLFQACSISKPVACVSAAILVQQGKLSFDDKIAALLPISVMEVLETPSTKHLLGEITIRMLMSHTSGLSQHAFPGYTSNIPSPLDVLAGKGGINTKHVHLEGLPGHRFSYSGGGMTVLQLILEHITNQAFPDLVRELVLDPLSMHRSFYAIPQEENYAIAQYTGFTACEVPYRANPEQAAAGLWTTPTDLLKLVRALQRSLRVNDHTGLLHKEVAQEMLTEISGTMAMGWFAPREPGIAFGHGGSNEPGWRCFLVGYANLDFGAAKDWNAVVPILDTDCGIAVMTNSAAGIDICFKVVNAIAYIKGWSSIPYWYGNPVVTIPFALKSHEIDDRWVRWIGIWSNGWEIEEGAESQAMARFRNLSAIKLIAAAMPAMKHPKMELNMVLEGLAMMMSFQEQEGELLVVLWDGGSETKSTLRRVK</sequence>
<dbReference type="OrthoDB" id="5946976at2759"/>
<keyword evidence="3" id="KW-1185">Reference proteome</keyword>
<dbReference type="InterPro" id="IPR001466">
    <property type="entry name" value="Beta-lactam-related"/>
</dbReference>
<dbReference type="EMBL" id="KZ613822">
    <property type="protein sequence ID" value="PMD58412.1"/>
    <property type="molecule type" value="Genomic_DNA"/>
</dbReference>
<evidence type="ECO:0000313" key="2">
    <source>
        <dbReference type="EMBL" id="PMD58412.1"/>
    </source>
</evidence>
<dbReference type="AlphaFoldDB" id="A0A2J6T5W8"/>